<dbReference type="InterPro" id="IPR012337">
    <property type="entry name" value="RNaseH-like_sf"/>
</dbReference>
<dbReference type="InterPro" id="IPR001584">
    <property type="entry name" value="Integrase_cat-core"/>
</dbReference>
<dbReference type="PANTHER" id="PTHR37984">
    <property type="entry name" value="PROTEIN CBG26694"/>
    <property type="match status" value="1"/>
</dbReference>
<dbReference type="AlphaFoldDB" id="A0A2G8L4X9"/>
<feature type="domain" description="Integrase catalytic" evidence="1">
    <location>
        <begin position="1"/>
        <end position="65"/>
    </location>
</feature>
<evidence type="ECO:0000259" key="1">
    <source>
        <dbReference type="PROSITE" id="PS50994"/>
    </source>
</evidence>
<proteinExistence type="predicted"/>
<dbReference type="GO" id="GO:0015074">
    <property type="term" value="P:DNA integration"/>
    <property type="evidence" value="ECO:0007669"/>
    <property type="project" value="InterPro"/>
</dbReference>
<keyword evidence="3" id="KW-1185">Reference proteome</keyword>
<dbReference type="EMBL" id="MRZV01000219">
    <property type="protein sequence ID" value="PIK55339.1"/>
    <property type="molecule type" value="Genomic_DNA"/>
</dbReference>
<dbReference type="PROSITE" id="PS50994">
    <property type="entry name" value="INTEGRASE"/>
    <property type="match status" value="1"/>
</dbReference>
<dbReference type="Gene3D" id="3.30.420.10">
    <property type="entry name" value="Ribonuclease H-like superfamily/Ribonuclease H"/>
    <property type="match status" value="1"/>
</dbReference>
<dbReference type="GO" id="GO:0003676">
    <property type="term" value="F:nucleic acid binding"/>
    <property type="evidence" value="ECO:0007669"/>
    <property type="project" value="InterPro"/>
</dbReference>
<evidence type="ECO:0000313" key="3">
    <source>
        <dbReference type="Proteomes" id="UP000230750"/>
    </source>
</evidence>
<dbReference type="SUPFAM" id="SSF53098">
    <property type="entry name" value="Ribonuclease H-like"/>
    <property type="match status" value="1"/>
</dbReference>
<protein>
    <recommendedName>
        <fullName evidence="1">Integrase catalytic domain-containing protein</fullName>
    </recommendedName>
</protein>
<accession>A0A2G8L4X9</accession>
<evidence type="ECO:0000313" key="2">
    <source>
        <dbReference type="EMBL" id="PIK55339.1"/>
    </source>
</evidence>
<dbReference type="OrthoDB" id="7474405at2759"/>
<sequence>MSAIYHPQGNSTVERFNRVFKGYLQTARLENTNRKRAVREFLCIYRSTPHATTGESPKMALHGRHLRTKLDIVGATPVPTQTDPDRVRERVEHAQTKSKQYFDKRKRVKHRVFKVHDWVRVHLPGHIPKGKSSYSDPLQITKKVGQSTYILSDGKTWNVERLVPYMGGWAPNQGRNEEWLLPVAGQVEPCERPRGREAIRERPIRNRRPPTWVRDYVMD</sequence>
<reference evidence="2 3" key="1">
    <citation type="journal article" date="2017" name="PLoS Biol.">
        <title>The sea cucumber genome provides insights into morphological evolution and visceral regeneration.</title>
        <authorList>
            <person name="Zhang X."/>
            <person name="Sun L."/>
            <person name="Yuan J."/>
            <person name="Sun Y."/>
            <person name="Gao Y."/>
            <person name="Zhang L."/>
            <person name="Li S."/>
            <person name="Dai H."/>
            <person name="Hamel J.F."/>
            <person name="Liu C."/>
            <person name="Yu Y."/>
            <person name="Liu S."/>
            <person name="Lin W."/>
            <person name="Guo K."/>
            <person name="Jin S."/>
            <person name="Xu P."/>
            <person name="Storey K.B."/>
            <person name="Huan P."/>
            <person name="Zhang T."/>
            <person name="Zhou Y."/>
            <person name="Zhang J."/>
            <person name="Lin C."/>
            <person name="Li X."/>
            <person name="Xing L."/>
            <person name="Huo D."/>
            <person name="Sun M."/>
            <person name="Wang L."/>
            <person name="Mercier A."/>
            <person name="Li F."/>
            <person name="Yang H."/>
            <person name="Xiang J."/>
        </authorList>
    </citation>
    <scope>NUCLEOTIDE SEQUENCE [LARGE SCALE GENOMIC DNA]</scope>
    <source>
        <strain evidence="2">Shaxun</strain>
        <tissue evidence="2">Muscle</tissue>
    </source>
</reference>
<comment type="caution">
    <text evidence="2">The sequence shown here is derived from an EMBL/GenBank/DDBJ whole genome shotgun (WGS) entry which is preliminary data.</text>
</comment>
<gene>
    <name evidence="2" type="ORF">BSL78_07763</name>
</gene>
<dbReference type="InterPro" id="IPR036397">
    <property type="entry name" value="RNaseH_sf"/>
</dbReference>
<dbReference type="PANTHER" id="PTHR37984:SF5">
    <property type="entry name" value="PROTEIN NYNRIN-LIKE"/>
    <property type="match status" value="1"/>
</dbReference>
<dbReference type="InterPro" id="IPR050951">
    <property type="entry name" value="Retrovirus_Pol_polyprotein"/>
</dbReference>
<organism evidence="2 3">
    <name type="scientific">Stichopus japonicus</name>
    <name type="common">Sea cucumber</name>
    <dbReference type="NCBI Taxonomy" id="307972"/>
    <lineage>
        <taxon>Eukaryota</taxon>
        <taxon>Metazoa</taxon>
        <taxon>Echinodermata</taxon>
        <taxon>Eleutherozoa</taxon>
        <taxon>Echinozoa</taxon>
        <taxon>Holothuroidea</taxon>
        <taxon>Aspidochirotacea</taxon>
        <taxon>Aspidochirotida</taxon>
        <taxon>Stichopodidae</taxon>
        <taxon>Apostichopus</taxon>
    </lineage>
</organism>
<dbReference type="Proteomes" id="UP000230750">
    <property type="component" value="Unassembled WGS sequence"/>
</dbReference>
<name>A0A2G8L4X9_STIJA</name>